<proteinExistence type="predicted"/>
<evidence type="ECO:0000313" key="2">
    <source>
        <dbReference type="EMBL" id="KMO77654.1"/>
    </source>
</evidence>
<reference evidence="2 3" key="1">
    <citation type="journal article" date="2015" name="Genome Biol. Evol.">
        <title>Characterization of Three Mycobacterium spp. with Potential Use in Bioremediation by Genome Sequencing and Comparative Genomics.</title>
        <authorList>
            <person name="Das S."/>
            <person name="Pettersson B.M."/>
            <person name="Behra P.R."/>
            <person name="Ramesh M."/>
            <person name="Dasgupta S."/>
            <person name="Bhattacharya A."/>
            <person name="Kirsebom L.A."/>
        </authorList>
    </citation>
    <scope>NUCLEOTIDE SEQUENCE [LARGE SCALE GENOMIC DNA]</scope>
    <source>
        <strain evidence="2 3">DSM 44219</strain>
    </source>
</reference>
<comment type="caution">
    <text evidence="2">The sequence shown here is derived from an EMBL/GenBank/DDBJ whole genome shotgun (WGS) entry which is preliminary data.</text>
</comment>
<dbReference type="RefSeq" id="WP_048419259.1">
    <property type="nucleotide sequence ID" value="NZ_JYNX01000038.1"/>
</dbReference>
<dbReference type="EMBL" id="JYNX01000038">
    <property type="protein sequence ID" value="KMO77654.1"/>
    <property type="molecule type" value="Genomic_DNA"/>
</dbReference>
<dbReference type="Pfam" id="PF12680">
    <property type="entry name" value="SnoaL_2"/>
    <property type="match status" value="1"/>
</dbReference>
<keyword evidence="3" id="KW-1185">Reference proteome</keyword>
<evidence type="ECO:0000313" key="3">
    <source>
        <dbReference type="Proteomes" id="UP000036176"/>
    </source>
</evidence>
<name>A0A0J6W5A8_MYCCU</name>
<accession>A0A0J6W5A8</accession>
<protein>
    <submittedName>
        <fullName evidence="2">SnoaL-like domain protein</fullName>
    </submittedName>
</protein>
<sequence>MTFDPGAVGLAFSEHRFDDALDHLATDVRWTIVGGMVLEGADAVRRTCRDTLESLEGTRREFDRCVTAVGADVVAVDTVVRYLRPDGVTAVASCAIYEFADEKIRTITSYAVEIDPGDPGAQPPPQHR</sequence>
<dbReference type="Proteomes" id="UP000036176">
    <property type="component" value="Unassembled WGS sequence"/>
</dbReference>
<evidence type="ECO:0000259" key="1">
    <source>
        <dbReference type="Pfam" id="PF12680"/>
    </source>
</evidence>
<dbReference type="InterPro" id="IPR032710">
    <property type="entry name" value="NTF2-like_dom_sf"/>
</dbReference>
<feature type="domain" description="SnoaL-like" evidence="1">
    <location>
        <begin position="11"/>
        <end position="105"/>
    </location>
</feature>
<dbReference type="SMR" id="A0A0J6W5A8"/>
<dbReference type="Gene3D" id="3.10.450.50">
    <property type="match status" value="1"/>
</dbReference>
<organism evidence="2 3">
    <name type="scientific">Mycolicibacterium chubuense</name>
    <name type="common">Mycobacterium chubuense</name>
    <dbReference type="NCBI Taxonomy" id="1800"/>
    <lineage>
        <taxon>Bacteria</taxon>
        <taxon>Bacillati</taxon>
        <taxon>Actinomycetota</taxon>
        <taxon>Actinomycetes</taxon>
        <taxon>Mycobacteriales</taxon>
        <taxon>Mycobacteriaceae</taxon>
        <taxon>Mycolicibacterium</taxon>
    </lineage>
</organism>
<dbReference type="AlphaFoldDB" id="A0A0J6W5A8"/>
<dbReference type="PATRIC" id="fig|1800.3.peg.3329"/>
<gene>
    <name evidence="2" type="ORF">MCHUDSM44219_03315</name>
</gene>
<dbReference type="OrthoDB" id="6692273at2"/>
<dbReference type="SUPFAM" id="SSF54427">
    <property type="entry name" value="NTF2-like"/>
    <property type="match status" value="1"/>
</dbReference>
<dbReference type="InterPro" id="IPR037401">
    <property type="entry name" value="SnoaL-like"/>
</dbReference>